<comment type="cofactor">
    <cofactor evidence="1">
        <name>heme</name>
        <dbReference type="ChEBI" id="CHEBI:30413"/>
    </cofactor>
</comment>
<evidence type="ECO:0000256" key="8">
    <source>
        <dbReference type="SAM" id="MobiDB-lite"/>
    </source>
</evidence>
<name>A0ABS2YC11_POLSP</name>
<keyword evidence="11" id="KW-1185">Reference proteome</keyword>
<dbReference type="PRINTS" id="PR00463">
    <property type="entry name" value="EP450I"/>
</dbReference>
<keyword evidence="6" id="KW-0408">Iron</keyword>
<dbReference type="Gene3D" id="1.10.630.10">
    <property type="entry name" value="Cytochrome P450"/>
    <property type="match status" value="1"/>
</dbReference>
<dbReference type="PROSITE" id="PS00086">
    <property type="entry name" value="CYTOCHROME_P450"/>
    <property type="match status" value="1"/>
</dbReference>
<dbReference type="Pfam" id="PF00067">
    <property type="entry name" value="p450"/>
    <property type="match status" value="1"/>
</dbReference>
<feature type="region of interest" description="Disordered" evidence="8">
    <location>
        <begin position="110"/>
        <end position="164"/>
    </location>
</feature>
<dbReference type="InterPro" id="IPR002401">
    <property type="entry name" value="Cyt_P450_E_grp-I"/>
</dbReference>
<evidence type="ECO:0000256" key="5">
    <source>
        <dbReference type="ARBA" id="ARBA00023002"/>
    </source>
</evidence>
<protein>
    <submittedName>
        <fullName evidence="10">CP27A protein</fullName>
    </submittedName>
</protein>
<dbReference type="InterPro" id="IPR036396">
    <property type="entry name" value="Cyt_P450_sf"/>
</dbReference>
<evidence type="ECO:0000256" key="4">
    <source>
        <dbReference type="ARBA" id="ARBA00022723"/>
    </source>
</evidence>
<feature type="domain" description="Transcription elongation factor Eaf N-terminal" evidence="9">
    <location>
        <begin position="16"/>
        <end position="113"/>
    </location>
</feature>
<gene>
    <name evidence="10" type="primary">Cyp27a1_1</name>
    <name evidence="10" type="ORF">GTO93_0002177</name>
</gene>
<evidence type="ECO:0000256" key="3">
    <source>
        <dbReference type="ARBA" id="ARBA00022617"/>
    </source>
</evidence>
<keyword evidence="4" id="KW-0479">Metal-binding</keyword>
<comment type="similarity">
    <text evidence="2">Belongs to the cytochrome P450 family.</text>
</comment>
<dbReference type="InterPro" id="IPR019194">
    <property type="entry name" value="Tscrpt_elong_fac_Eaf_N"/>
</dbReference>
<dbReference type="PRINTS" id="PR00385">
    <property type="entry name" value="P450"/>
</dbReference>
<evidence type="ECO:0000256" key="2">
    <source>
        <dbReference type="ARBA" id="ARBA00010617"/>
    </source>
</evidence>
<evidence type="ECO:0000256" key="6">
    <source>
        <dbReference type="ARBA" id="ARBA00023004"/>
    </source>
</evidence>
<dbReference type="Pfam" id="PF09816">
    <property type="entry name" value="EAF"/>
    <property type="match status" value="1"/>
</dbReference>
<evidence type="ECO:0000259" key="9">
    <source>
        <dbReference type="Pfam" id="PF09816"/>
    </source>
</evidence>
<feature type="region of interest" description="Disordered" evidence="8">
    <location>
        <begin position="179"/>
        <end position="234"/>
    </location>
</feature>
<evidence type="ECO:0000256" key="7">
    <source>
        <dbReference type="ARBA" id="ARBA00023033"/>
    </source>
</evidence>
<dbReference type="InterPro" id="IPR050479">
    <property type="entry name" value="CYP11_CYP27_families"/>
</dbReference>
<keyword evidence="3" id="KW-0349">Heme</keyword>
<reference evidence="10" key="1">
    <citation type="journal article" date="2021" name="Cell">
        <title>Tracing the genetic footprints of vertebrate landing in non-teleost ray-finned fishes.</title>
        <authorList>
            <person name="Bi X."/>
            <person name="Wang K."/>
            <person name="Yang L."/>
            <person name="Pan H."/>
            <person name="Jiang H."/>
            <person name="Wei Q."/>
            <person name="Fang M."/>
            <person name="Yu H."/>
            <person name="Zhu C."/>
            <person name="Cai Y."/>
            <person name="He Y."/>
            <person name="Gan X."/>
            <person name="Zeng H."/>
            <person name="Yu D."/>
            <person name="Zhu Y."/>
            <person name="Jiang H."/>
            <person name="Qiu Q."/>
            <person name="Yang H."/>
            <person name="Zhang Y.E."/>
            <person name="Wang W."/>
            <person name="Zhu M."/>
            <person name="He S."/>
            <person name="Zhang G."/>
        </authorList>
    </citation>
    <scope>NUCLEOTIDE SEQUENCE</scope>
    <source>
        <strain evidence="10">Pddl_001</strain>
    </source>
</reference>
<dbReference type="InterPro" id="IPR017972">
    <property type="entry name" value="Cyt_P450_CS"/>
</dbReference>
<feature type="compositionally biased region" description="Polar residues" evidence="8">
    <location>
        <begin position="117"/>
        <end position="134"/>
    </location>
</feature>
<proteinExistence type="inferred from homology"/>
<evidence type="ECO:0000313" key="10">
    <source>
        <dbReference type="EMBL" id="MBN3284142.1"/>
    </source>
</evidence>
<feature type="non-terminal residue" evidence="10">
    <location>
        <position position="1"/>
    </location>
</feature>
<dbReference type="SUPFAM" id="SSF48264">
    <property type="entry name" value="Cytochrome P450"/>
    <property type="match status" value="1"/>
</dbReference>
<dbReference type="PANTHER" id="PTHR24279:SF123">
    <property type="entry name" value="CYTOCHROME P450 FAMILY 27 SUBFAMILY A MEMBER 1"/>
    <property type="match status" value="1"/>
</dbReference>
<dbReference type="InterPro" id="IPR001128">
    <property type="entry name" value="Cyt_P450"/>
</dbReference>
<accession>A0ABS2YC11</accession>
<dbReference type="EMBL" id="JAAWVQ010133670">
    <property type="protein sequence ID" value="MBN3284142.1"/>
    <property type="molecule type" value="Genomic_DNA"/>
</dbReference>
<organism evidence="10 11">
    <name type="scientific">Polyodon spathula</name>
    <name type="common">North American paddlefish</name>
    <name type="synonym">Squalus spathula</name>
    <dbReference type="NCBI Taxonomy" id="7913"/>
    <lineage>
        <taxon>Eukaryota</taxon>
        <taxon>Metazoa</taxon>
        <taxon>Chordata</taxon>
        <taxon>Craniata</taxon>
        <taxon>Vertebrata</taxon>
        <taxon>Euteleostomi</taxon>
        <taxon>Actinopterygii</taxon>
        <taxon>Chondrostei</taxon>
        <taxon>Acipenseriformes</taxon>
        <taxon>Polyodontidae</taxon>
        <taxon>Polyodon</taxon>
    </lineage>
</organism>
<evidence type="ECO:0000256" key="1">
    <source>
        <dbReference type="ARBA" id="ARBA00001971"/>
    </source>
</evidence>
<keyword evidence="5" id="KW-0560">Oxidoreductase</keyword>
<dbReference type="Proteomes" id="UP001166093">
    <property type="component" value="Unassembled WGS sequence"/>
</dbReference>
<feature type="compositionally biased region" description="Low complexity" evidence="8">
    <location>
        <begin position="140"/>
        <end position="153"/>
    </location>
</feature>
<comment type="caution">
    <text evidence="10">The sequence shown here is derived from an EMBL/GenBank/DDBJ whole genome shotgun (WGS) entry which is preliminary data.</text>
</comment>
<evidence type="ECO:0000313" key="11">
    <source>
        <dbReference type="Proteomes" id="UP001166093"/>
    </source>
</evidence>
<feature type="non-terminal residue" evidence="10">
    <location>
        <position position="781"/>
    </location>
</feature>
<keyword evidence="7" id="KW-0503">Monooxygenase</keyword>
<dbReference type="PANTHER" id="PTHR24279">
    <property type="entry name" value="CYTOCHROME P450"/>
    <property type="match status" value="1"/>
</dbReference>
<feature type="compositionally biased region" description="Low complexity" evidence="8">
    <location>
        <begin position="183"/>
        <end position="200"/>
    </location>
</feature>
<sequence>MNGSAYSNFDTKEHVLILGESFERQPKCAFHTVRYDFKPASIDTACEGDLEVGKGEQVTITLPNLEGSTAPVTVFKGSKRPYLKECILIVNHDTGEYRLEKLSSNLAVKKTRAEGSSKVQSLLEQQTSRLSQQARGGGSSSSSSKTPSSSKSSPPKDKMSPASPMDDIERELMAEARVLSQMSSGDSSSSSSSSEDSSSSDSEEDPNPTRPPSLPCPLSAMPDMNSRPGEGTGHLMNTLMAVSLLKNNSSKRQCSSSSGLANNTLKKMEELHGPSFLTSLYWLFGKGYFDITHEMQIEHKKIYGPLWKSKYGPLVVVNVASADLIEQVLRQEGRLPVRSDMPHWREYRQLRRQAYGPLTEMGPEWQRIRSILNPRMLQPRHVSNYSPAINQVVTDFTRRIHRLRDEQGGGLLVNDMAVELYRFAFEGICSVLFETRMGCLNDHVPEETQKFIESVGEMFRLSSVVVLFPKSLWPYLPFWKHFVVVWDHLFRISKMLIDNKVKEIEGKIEKGEPVEGEYLTHLLTSDKMSVTEIQGSITELLLAGVDTTSNTVCWALYHLAREPEIQETLYEEVKSVCRGDKIPTAEDIAKMAWLKATVKETLRMYPVVPGNARVIVDNEIVVGGYLFPKETLFHLCHYAVSYEESNFPEPHVFRPERWLRGEDRWKQHPFSSIPFGFGIRACLGRRVAELEMYCVLSRVQYLCWRCTVCFQGHSICAGDVLCAFKGTVSVLEMYCVLSRAQCLCWRCTVCFQGHSICAGDVLCAFKGTVSVLEMYCVLSRV</sequence>